<reference evidence="2 3" key="1">
    <citation type="submission" date="2023-06" db="EMBL/GenBank/DDBJ databases">
        <title>Sporosarcina sp. nov., isolated from Korean traditional fermented seafood 'Jeotgal'.</title>
        <authorList>
            <person name="Yang A.I."/>
            <person name="Shin N.-R."/>
        </authorList>
    </citation>
    <scope>NUCLEOTIDE SEQUENCE [LARGE SCALE GENOMIC DNA]</scope>
    <source>
        <strain evidence="2 3">KCTC13119</strain>
    </source>
</reference>
<dbReference type="InterPro" id="IPR045385">
    <property type="entry name" value="DUF6526"/>
</dbReference>
<gene>
    <name evidence="2" type="ORF">QT711_16840</name>
</gene>
<name>A0ABU4GEX0_9BACL</name>
<dbReference type="RefSeq" id="WP_317946218.1">
    <property type="nucleotide sequence ID" value="NZ_JAUBDI010000023.1"/>
</dbReference>
<proteinExistence type="predicted"/>
<accession>A0ABU4GEX0</accession>
<keyword evidence="1" id="KW-1133">Transmembrane helix</keyword>
<dbReference type="Pfam" id="PF20136">
    <property type="entry name" value="DUF6526"/>
    <property type="match status" value="1"/>
</dbReference>
<evidence type="ECO:0000313" key="2">
    <source>
        <dbReference type="EMBL" id="MDW0114865.1"/>
    </source>
</evidence>
<sequence>MKEQSYAKHTKYQPLQHFVWLPLSVMLLLGTLTYFIYSMMKSRFMIENLLLLGIVVLAIIPGMLARMYAIRLQDRLIRTEEQLRYFMLTNKRLDSRITMQQLIALRFAQDDQFVELAERTIAENLSPATIKREVQTWRADHFRV</sequence>
<feature type="transmembrane region" description="Helical" evidence="1">
    <location>
        <begin position="18"/>
        <end position="37"/>
    </location>
</feature>
<evidence type="ECO:0000256" key="1">
    <source>
        <dbReference type="SAM" id="Phobius"/>
    </source>
</evidence>
<dbReference type="EMBL" id="JAUBDI010000023">
    <property type="protein sequence ID" value="MDW0114865.1"/>
    <property type="molecule type" value="Genomic_DNA"/>
</dbReference>
<protein>
    <submittedName>
        <fullName evidence="2">DUF6526 family protein</fullName>
    </submittedName>
</protein>
<evidence type="ECO:0000313" key="3">
    <source>
        <dbReference type="Proteomes" id="UP001282284"/>
    </source>
</evidence>
<keyword evidence="1" id="KW-0812">Transmembrane</keyword>
<keyword evidence="1" id="KW-0472">Membrane</keyword>
<comment type="caution">
    <text evidence="2">The sequence shown here is derived from an EMBL/GenBank/DDBJ whole genome shotgun (WGS) entry which is preliminary data.</text>
</comment>
<feature type="transmembrane region" description="Helical" evidence="1">
    <location>
        <begin position="49"/>
        <end position="69"/>
    </location>
</feature>
<organism evidence="2 3">
    <name type="scientific">Sporosarcina saromensis</name>
    <dbReference type="NCBI Taxonomy" id="359365"/>
    <lineage>
        <taxon>Bacteria</taxon>
        <taxon>Bacillati</taxon>
        <taxon>Bacillota</taxon>
        <taxon>Bacilli</taxon>
        <taxon>Bacillales</taxon>
        <taxon>Caryophanaceae</taxon>
        <taxon>Sporosarcina</taxon>
    </lineage>
</organism>
<keyword evidence="3" id="KW-1185">Reference proteome</keyword>
<dbReference type="Proteomes" id="UP001282284">
    <property type="component" value="Unassembled WGS sequence"/>
</dbReference>